<proteinExistence type="predicted"/>
<dbReference type="PATRIC" id="fig|1219045.3.peg.3118"/>
<keyword evidence="3" id="KW-0808">Transferase</keyword>
<accession>A0A086P780</accession>
<dbReference type="EMBL" id="JFZA02000034">
    <property type="protein sequence ID" value="KFG89248.1"/>
    <property type="molecule type" value="Genomic_DNA"/>
</dbReference>
<sequence length="407" mass="44155">MDEAGANYEQEAQAQRIAILTVATNIHAIRWINALAGRGLDLIVITQQPPLPGDYHPSVRFALLPFRGRLAYLLNALVLPRIFARTGAPLLHVHYAGGYGATVWLSGIRNSLVSVWGGDVYDVPGRSALHRRAVCGALEKAALITSTSHVMKAQVERLGVSTPVDVVPFGVDTERFRPGLRPKTQDRLVIGTVKTLARKYGIDTLIRGFDLALRDPHFRALDPELHLVGGGTAKQEYEQLAASLGLADRIRFHGQVRHEQVPAILSGFDIYAAISRDDSESFGVAIIEASACGLPVLVSDAGGLPEVVENDVTGIIIPRDDPAAVSRALLRLAADPAMRQKMGAAGRQRVMRLYEWSGCVDAMIAIYTRITGSGVMTGRQNGFARLVQRTTKAREPSCFPTRFAKGL</sequence>
<evidence type="ECO:0000313" key="4">
    <source>
        <dbReference type="Proteomes" id="UP000024284"/>
    </source>
</evidence>
<protein>
    <submittedName>
        <fullName evidence="3">Glycosyl transferase, group 1</fullName>
    </submittedName>
</protein>
<evidence type="ECO:0000259" key="1">
    <source>
        <dbReference type="Pfam" id="PF00534"/>
    </source>
</evidence>
<dbReference type="Gene3D" id="3.40.50.2000">
    <property type="entry name" value="Glycogen Phosphorylase B"/>
    <property type="match status" value="2"/>
</dbReference>
<evidence type="ECO:0000313" key="3">
    <source>
        <dbReference type="EMBL" id="KFG89248.1"/>
    </source>
</evidence>
<comment type="caution">
    <text evidence="3">The sequence shown here is derived from an EMBL/GenBank/DDBJ whole genome shotgun (WGS) entry which is preliminary data.</text>
</comment>
<dbReference type="Pfam" id="PF00534">
    <property type="entry name" value="Glycos_transf_1"/>
    <property type="match status" value="1"/>
</dbReference>
<dbReference type="STRING" id="76947.GCA_002080435_02165"/>
<dbReference type="PANTHER" id="PTHR12526:SF635">
    <property type="entry name" value="GLYCOSYL TRANSFERASE GROUP 1"/>
    <property type="match status" value="1"/>
</dbReference>
<dbReference type="Pfam" id="PF13477">
    <property type="entry name" value="Glyco_trans_4_2"/>
    <property type="match status" value="1"/>
</dbReference>
<reference evidence="3" key="1">
    <citation type="submission" date="2014-08" db="EMBL/GenBank/DDBJ databases">
        <title>Draft genome sequences of Sphingobium herbicidovorans.</title>
        <authorList>
            <person name="Gan H.M."/>
            <person name="Gan H.Y."/>
            <person name="Savka M.A."/>
        </authorList>
    </citation>
    <scope>NUCLEOTIDE SEQUENCE [LARGE SCALE GENOMIC DNA]</scope>
    <source>
        <strain evidence="3">NBRC 16415</strain>
    </source>
</reference>
<feature type="domain" description="Glycosyl transferase family 1" evidence="1">
    <location>
        <begin position="183"/>
        <end position="349"/>
    </location>
</feature>
<dbReference type="PANTHER" id="PTHR12526">
    <property type="entry name" value="GLYCOSYLTRANSFERASE"/>
    <property type="match status" value="1"/>
</dbReference>
<feature type="domain" description="Glycosyltransferase subfamily 4-like N-terminal" evidence="2">
    <location>
        <begin position="16"/>
        <end position="148"/>
    </location>
</feature>
<dbReference type="eggNOG" id="COG0438">
    <property type="taxonomic scope" value="Bacteria"/>
</dbReference>
<evidence type="ECO:0000259" key="2">
    <source>
        <dbReference type="Pfam" id="PF13477"/>
    </source>
</evidence>
<name>A0A086P780_SPHHM</name>
<dbReference type="InterPro" id="IPR028098">
    <property type="entry name" value="Glyco_trans_4-like_N"/>
</dbReference>
<keyword evidence="4" id="KW-1185">Reference proteome</keyword>
<dbReference type="AlphaFoldDB" id="A0A086P780"/>
<dbReference type="GO" id="GO:0016757">
    <property type="term" value="F:glycosyltransferase activity"/>
    <property type="evidence" value="ECO:0007669"/>
    <property type="project" value="InterPro"/>
</dbReference>
<dbReference type="SUPFAM" id="SSF53756">
    <property type="entry name" value="UDP-Glycosyltransferase/glycogen phosphorylase"/>
    <property type="match status" value="1"/>
</dbReference>
<dbReference type="InterPro" id="IPR001296">
    <property type="entry name" value="Glyco_trans_1"/>
</dbReference>
<dbReference type="Proteomes" id="UP000024284">
    <property type="component" value="Unassembled WGS sequence"/>
</dbReference>
<gene>
    <name evidence="3" type="ORF">BV98_003075</name>
</gene>
<organism evidence="3 4">
    <name type="scientific">Sphingobium herbicidovorans (strain ATCC 700291 / DSM 11019 / CCUG 56400 / KCTC 2939 / LMG 18315 / NBRC 16415 / MH)</name>
    <name type="common">Sphingomonas herbicidovorans</name>
    <dbReference type="NCBI Taxonomy" id="1219045"/>
    <lineage>
        <taxon>Bacteria</taxon>
        <taxon>Pseudomonadati</taxon>
        <taxon>Pseudomonadota</taxon>
        <taxon>Alphaproteobacteria</taxon>
        <taxon>Sphingomonadales</taxon>
        <taxon>Sphingomonadaceae</taxon>
        <taxon>Sphingobium</taxon>
    </lineage>
</organism>